<comment type="caution">
    <text evidence="1">The sequence shown here is derived from an EMBL/GenBank/DDBJ whole genome shotgun (WGS) entry which is preliminary data.</text>
</comment>
<sequence>MTTPPSQSMAMTQDTLWGLVTRNPTGSHQSLVFAQFVGISLFLQVIDVKFLFQKIYLLFLGNQCILESENLFSTELVLALATAGQGGLLILKTINLVLDLAKLSVDECQINTSFL</sequence>
<organism evidence="1 2">
    <name type="scientific">Entomophthora muscae</name>
    <dbReference type="NCBI Taxonomy" id="34485"/>
    <lineage>
        <taxon>Eukaryota</taxon>
        <taxon>Fungi</taxon>
        <taxon>Fungi incertae sedis</taxon>
        <taxon>Zoopagomycota</taxon>
        <taxon>Entomophthoromycotina</taxon>
        <taxon>Entomophthoromycetes</taxon>
        <taxon>Entomophthorales</taxon>
        <taxon>Entomophthoraceae</taxon>
        <taxon>Entomophthora</taxon>
    </lineage>
</organism>
<accession>A0ACC2SIB0</accession>
<name>A0ACC2SIB0_9FUNG</name>
<keyword evidence="2" id="KW-1185">Reference proteome</keyword>
<protein>
    <submittedName>
        <fullName evidence="1">Uncharacterized protein</fullName>
    </submittedName>
</protein>
<dbReference type="Proteomes" id="UP001165960">
    <property type="component" value="Unassembled WGS sequence"/>
</dbReference>
<dbReference type="EMBL" id="QTSX02005027">
    <property type="protein sequence ID" value="KAJ9062055.1"/>
    <property type="molecule type" value="Genomic_DNA"/>
</dbReference>
<reference evidence="1" key="1">
    <citation type="submission" date="2022-04" db="EMBL/GenBank/DDBJ databases">
        <title>Genome of the entomopathogenic fungus Entomophthora muscae.</title>
        <authorList>
            <person name="Elya C."/>
            <person name="Lovett B.R."/>
            <person name="Lee E."/>
            <person name="Macias A.M."/>
            <person name="Hajek A.E."/>
            <person name="De Bivort B.L."/>
            <person name="Kasson M.T."/>
            <person name="De Fine Licht H.H."/>
            <person name="Stajich J.E."/>
        </authorList>
    </citation>
    <scope>NUCLEOTIDE SEQUENCE</scope>
    <source>
        <strain evidence="1">Berkeley</strain>
    </source>
</reference>
<evidence type="ECO:0000313" key="1">
    <source>
        <dbReference type="EMBL" id="KAJ9062055.1"/>
    </source>
</evidence>
<gene>
    <name evidence="1" type="ORF">DSO57_1014680</name>
</gene>
<proteinExistence type="predicted"/>
<evidence type="ECO:0000313" key="2">
    <source>
        <dbReference type="Proteomes" id="UP001165960"/>
    </source>
</evidence>